<feature type="domain" description="DUF4817" evidence="1">
    <location>
        <begin position="283"/>
        <end position="339"/>
    </location>
</feature>
<evidence type="ECO:0000313" key="2">
    <source>
        <dbReference type="EMBL" id="GIY86625.1"/>
    </source>
</evidence>
<dbReference type="AlphaFoldDB" id="A0AAV4WXT8"/>
<dbReference type="InterPro" id="IPR032135">
    <property type="entry name" value="DUF4817"/>
</dbReference>
<sequence length="395" mass="44624">MTLLLGRGNPNLSPFYAYKPLKSQQAETETLRNTPVNNTALNLQRGRSCKSLFLLQTISDPSIPQKIEKDPPPTPFLLSTHFSLHQREEICSPSLLILGEKSSVGLEPQHEVRFLRESLKVFEVYSDVESWKIVRPRWKRNFGKRPNMSLLKMNLWGKLSLHCWWGKFVVKRPSIPQKIEKSLSHPPPNPLLVHPLPLASKGRDLFSKSSKILGEKSPVGLEPQHKVRFLRESLKVFEVYSDVESWKIVRPRWKRNFGLCKATSDIKGTTNGNRSFVCIEMLSIVEKALLVKLYYKNSESAIAALRAYRYMKGMRDSKGPITSSALKKMMMKFVATGSLASRQKVDVPQQPLLLPDSVANGAIHVGGCCTWGRCSVREVSRQTGCRSAVSGKHCE</sequence>
<gene>
    <name evidence="2" type="ORF">CEXT_510401</name>
</gene>
<protein>
    <recommendedName>
        <fullName evidence="1">DUF4817 domain-containing protein</fullName>
    </recommendedName>
</protein>
<dbReference type="EMBL" id="BPLR01016826">
    <property type="protein sequence ID" value="GIY86625.1"/>
    <property type="molecule type" value="Genomic_DNA"/>
</dbReference>
<organism evidence="2 3">
    <name type="scientific">Caerostris extrusa</name>
    <name type="common">Bark spider</name>
    <name type="synonym">Caerostris bankana</name>
    <dbReference type="NCBI Taxonomy" id="172846"/>
    <lineage>
        <taxon>Eukaryota</taxon>
        <taxon>Metazoa</taxon>
        <taxon>Ecdysozoa</taxon>
        <taxon>Arthropoda</taxon>
        <taxon>Chelicerata</taxon>
        <taxon>Arachnida</taxon>
        <taxon>Araneae</taxon>
        <taxon>Araneomorphae</taxon>
        <taxon>Entelegynae</taxon>
        <taxon>Araneoidea</taxon>
        <taxon>Araneidae</taxon>
        <taxon>Caerostris</taxon>
    </lineage>
</organism>
<dbReference type="Pfam" id="PF16087">
    <property type="entry name" value="DUF4817"/>
    <property type="match status" value="1"/>
</dbReference>
<evidence type="ECO:0000259" key="1">
    <source>
        <dbReference type="Pfam" id="PF16087"/>
    </source>
</evidence>
<evidence type="ECO:0000313" key="3">
    <source>
        <dbReference type="Proteomes" id="UP001054945"/>
    </source>
</evidence>
<dbReference type="Proteomes" id="UP001054945">
    <property type="component" value="Unassembled WGS sequence"/>
</dbReference>
<proteinExistence type="predicted"/>
<comment type="caution">
    <text evidence="2">The sequence shown here is derived from an EMBL/GenBank/DDBJ whole genome shotgun (WGS) entry which is preliminary data.</text>
</comment>
<keyword evidence="3" id="KW-1185">Reference proteome</keyword>
<name>A0AAV4WXT8_CAEEX</name>
<reference evidence="2 3" key="1">
    <citation type="submission" date="2021-06" db="EMBL/GenBank/DDBJ databases">
        <title>Caerostris extrusa draft genome.</title>
        <authorList>
            <person name="Kono N."/>
            <person name="Arakawa K."/>
        </authorList>
    </citation>
    <scope>NUCLEOTIDE SEQUENCE [LARGE SCALE GENOMIC DNA]</scope>
</reference>
<accession>A0AAV4WXT8</accession>